<dbReference type="Pfam" id="PF16068">
    <property type="entry name" value="DUF4810"/>
    <property type="match status" value="1"/>
</dbReference>
<dbReference type="Proteomes" id="UP000183983">
    <property type="component" value="Unassembled WGS sequence"/>
</dbReference>
<name>A0A1M7LFY8_9PSED</name>
<proteinExistence type="predicted"/>
<sequence length="133" mass="14699">MRSKKGFVVFRSHNSSSLCGLATLVVAGVFITGCAPQPKTLYQWGNYQPEVYEYFKGESKEAQVAKLEEDLQKIRASDANPPPGYHAQLGMLYGSLGKDDQMVQELRTEKALFPESATYMDFLLKNAKAGAAK</sequence>
<reference evidence="1 2" key="1">
    <citation type="submission" date="2016-11" db="EMBL/GenBank/DDBJ databases">
        <authorList>
            <person name="Jaros S."/>
            <person name="Januszkiewicz K."/>
            <person name="Wedrychowicz H."/>
        </authorList>
    </citation>
    <scope>NUCLEOTIDE SEQUENCE [LARGE SCALE GENOMIC DNA]</scope>
    <source>
        <strain evidence="1 2">LMG 26898</strain>
    </source>
</reference>
<evidence type="ECO:0008006" key="3">
    <source>
        <dbReference type="Google" id="ProtNLM"/>
    </source>
</evidence>
<dbReference type="STRING" id="1190415.SAMN05216593_10361"/>
<dbReference type="AlphaFoldDB" id="A0A1M7LFY8"/>
<accession>A0A1M7LFY8</accession>
<dbReference type="EMBL" id="FRDA01000003">
    <property type="protein sequence ID" value="SHM76992.1"/>
    <property type="molecule type" value="Genomic_DNA"/>
</dbReference>
<evidence type="ECO:0000313" key="1">
    <source>
        <dbReference type="EMBL" id="SHM76992.1"/>
    </source>
</evidence>
<protein>
    <recommendedName>
        <fullName evidence="3">DUF4810 domain-containing protein</fullName>
    </recommendedName>
</protein>
<dbReference type="InterPro" id="IPR014508">
    <property type="entry name" value="UCP020555_TPR-like"/>
</dbReference>
<dbReference type="RefSeq" id="WP_175561662.1">
    <property type="nucleotide sequence ID" value="NZ_FRDA01000003.1"/>
</dbReference>
<dbReference type="PROSITE" id="PS51257">
    <property type="entry name" value="PROKAR_LIPOPROTEIN"/>
    <property type="match status" value="1"/>
</dbReference>
<evidence type="ECO:0000313" key="2">
    <source>
        <dbReference type="Proteomes" id="UP000183983"/>
    </source>
</evidence>
<dbReference type="PIRSF" id="PIRSF020555">
    <property type="entry name" value="UCP020555"/>
    <property type="match status" value="1"/>
</dbReference>
<gene>
    <name evidence="1" type="ORF">SAMN05216593_10361</name>
</gene>
<organism evidence="1 2">
    <name type="scientific">Pseudomonas asturiensis</name>
    <dbReference type="NCBI Taxonomy" id="1190415"/>
    <lineage>
        <taxon>Bacteria</taxon>
        <taxon>Pseudomonadati</taxon>
        <taxon>Pseudomonadota</taxon>
        <taxon>Gammaproteobacteria</taxon>
        <taxon>Pseudomonadales</taxon>
        <taxon>Pseudomonadaceae</taxon>
        <taxon>Pseudomonas</taxon>
    </lineage>
</organism>